<evidence type="ECO:0000259" key="7">
    <source>
        <dbReference type="PROSITE" id="PS50862"/>
    </source>
</evidence>
<dbReference type="PIRSF" id="PIRSF001549">
    <property type="entry name" value="His-tRNA_synth"/>
    <property type="match status" value="1"/>
</dbReference>
<dbReference type="PANTHER" id="PTHR43707">
    <property type="entry name" value="HISTIDYL-TRNA SYNTHETASE"/>
    <property type="match status" value="1"/>
</dbReference>
<dbReference type="GO" id="GO:0004821">
    <property type="term" value="F:histidine-tRNA ligase activity"/>
    <property type="evidence" value="ECO:0007669"/>
    <property type="project" value="UniProtKB-UniRule"/>
</dbReference>
<dbReference type="Gene3D" id="3.40.50.800">
    <property type="entry name" value="Anticodon-binding domain"/>
    <property type="match status" value="1"/>
</dbReference>
<feature type="domain" description="Aminoacyl-transfer RNA synthetases class-II family profile" evidence="7">
    <location>
        <begin position="1"/>
        <end position="334"/>
    </location>
</feature>
<dbReference type="Pfam" id="PF03129">
    <property type="entry name" value="HGTP_anticodon"/>
    <property type="match status" value="1"/>
</dbReference>
<dbReference type="GO" id="GO:0006427">
    <property type="term" value="P:histidyl-tRNA aminoacylation"/>
    <property type="evidence" value="ECO:0007669"/>
    <property type="project" value="UniProtKB-UniRule"/>
</dbReference>
<dbReference type="InterPro" id="IPR015807">
    <property type="entry name" value="His-tRNA-ligase"/>
</dbReference>
<evidence type="ECO:0000256" key="6">
    <source>
        <dbReference type="PIRSR" id="PIRSR001549-1"/>
    </source>
</evidence>
<dbReference type="InterPro" id="IPR006195">
    <property type="entry name" value="aa-tRNA-synth_II"/>
</dbReference>
<keyword evidence="3 5" id="KW-0030">Aminoacyl-tRNA synthetase</keyword>
<dbReference type="AlphaFoldDB" id="A0A2M7CJ13"/>
<feature type="binding site" evidence="6">
    <location>
        <begin position="92"/>
        <end position="94"/>
    </location>
    <ligand>
        <name>L-histidine</name>
        <dbReference type="ChEBI" id="CHEBI:57595"/>
    </ligand>
</feature>
<dbReference type="PANTHER" id="PTHR43707:SF1">
    <property type="entry name" value="HISTIDINE--TRNA LIGASE, MITOCHONDRIAL-RELATED"/>
    <property type="match status" value="1"/>
</dbReference>
<evidence type="ECO:0000313" key="9">
    <source>
        <dbReference type="Proteomes" id="UP000229966"/>
    </source>
</evidence>
<dbReference type="SUPFAM" id="SSF52954">
    <property type="entry name" value="Class II aaRS ABD-related"/>
    <property type="match status" value="1"/>
</dbReference>
<dbReference type="InterPro" id="IPR036621">
    <property type="entry name" value="Anticodon-bd_dom_sf"/>
</dbReference>
<dbReference type="GO" id="GO:0005737">
    <property type="term" value="C:cytoplasm"/>
    <property type="evidence" value="ECO:0007669"/>
    <property type="project" value="UniProtKB-SubCell"/>
</dbReference>
<dbReference type="SUPFAM" id="SSF55681">
    <property type="entry name" value="Class II aaRS and biotin synthetases"/>
    <property type="match status" value="1"/>
</dbReference>
<evidence type="ECO:0000256" key="1">
    <source>
        <dbReference type="ARBA" id="ARBA00008226"/>
    </source>
</evidence>
<feature type="binding site" evidence="6">
    <location>
        <position position="123"/>
    </location>
    <ligand>
        <name>L-histidine</name>
        <dbReference type="ChEBI" id="CHEBI:57595"/>
    </ligand>
</feature>
<feature type="binding site" evidence="6">
    <location>
        <position position="137"/>
    </location>
    <ligand>
        <name>L-histidine</name>
        <dbReference type="ChEBI" id="CHEBI:57595"/>
    </ligand>
</feature>
<dbReference type="Proteomes" id="UP000229966">
    <property type="component" value="Unassembled WGS sequence"/>
</dbReference>
<keyword evidence="2 5" id="KW-0547">Nucleotide-binding</keyword>
<keyword evidence="5 8" id="KW-0436">Ligase</keyword>
<protein>
    <recommendedName>
        <fullName evidence="5">Histidine--tRNA ligase</fullName>
        <ecNumber evidence="5">6.1.1.21</ecNumber>
    </recommendedName>
    <alternativeName>
        <fullName evidence="5">Histidyl-tRNA synthetase</fullName>
        <shortName evidence="5">HisRS</shortName>
    </alternativeName>
</protein>
<keyword evidence="5" id="KW-0963">Cytoplasm</keyword>
<dbReference type="InterPro" id="IPR004516">
    <property type="entry name" value="HisRS/HisZ"/>
</dbReference>
<name>A0A2M7CJ13_9BACT</name>
<comment type="subcellular location">
    <subcellularLocation>
        <location evidence="5">Cytoplasm</location>
    </subcellularLocation>
</comment>
<feature type="binding site" evidence="6">
    <location>
        <position position="141"/>
    </location>
    <ligand>
        <name>L-histidine</name>
        <dbReference type="ChEBI" id="CHEBI:57595"/>
    </ligand>
</feature>
<evidence type="ECO:0000256" key="4">
    <source>
        <dbReference type="ARBA" id="ARBA00047639"/>
    </source>
</evidence>
<evidence type="ECO:0000256" key="3">
    <source>
        <dbReference type="ARBA" id="ARBA00023146"/>
    </source>
</evidence>
<keyword evidence="5" id="KW-0648">Protein biosynthesis</keyword>
<comment type="catalytic activity">
    <reaction evidence="4 5">
        <text>tRNA(His) + L-histidine + ATP = L-histidyl-tRNA(His) + AMP + diphosphate + H(+)</text>
        <dbReference type="Rhea" id="RHEA:17313"/>
        <dbReference type="Rhea" id="RHEA-COMP:9665"/>
        <dbReference type="Rhea" id="RHEA-COMP:9689"/>
        <dbReference type="ChEBI" id="CHEBI:15378"/>
        <dbReference type="ChEBI" id="CHEBI:30616"/>
        <dbReference type="ChEBI" id="CHEBI:33019"/>
        <dbReference type="ChEBI" id="CHEBI:57595"/>
        <dbReference type="ChEBI" id="CHEBI:78442"/>
        <dbReference type="ChEBI" id="CHEBI:78527"/>
        <dbReference type="ChEBI" id="CHEBI:456215"/>
        <dbReference type="EC" id="6.1.1.21"/>
    </reaction>
</comment>
<dbReference type="InterPro" id="IPR041715">
    <property type="entry name" value="HisRS-like_core"/>
</dbReference>
<sequence>MVEKIQKPRGTQDILPSEQKYWDFVVKTFERKIKAEGFSRIETPIFEYKEVFERPLGSQTDIVEKQMFSVGRKTDDNVEREDRYNELILRPEYTASIMRAYLETGMGSIPQPIKLYYYGPLFRYERPQKGRLRQFNQIGFEIIGDASPSCDALVIYSTYRLLKSLRLSRFIKIEINSLGCKTCRKEITQKLIEYFSSFRAKLCDDCKRRLQTNPRRILDCKEIGCKKIAEGSPETIDLACETCKKHFRETLENLEILKVPYELNTKLVRGLDYYTRTAFEVKIIDDAGAGSIGGGGRYDGLSERLGGGNSSAIGVALGTERIIELIKEKEISVPEVAGPQMILIQLGPKAKARALELYDVLLKKGFRVFIASGKESLKAQLRLADKKEIRFALILGEREVFENSIIIKDLEKNSQSTVLLKKLFGKLKKII</sequence>
<dbReference type="GO" id="GO:0005524">
    <property type="term" value="F:ATP binding"/>
    <property type="evidence" value="ECO:0007669"/>
    <property type="project" value="UniProtKB-UniRule"/>
</dbReference>
<accession>A0A2M7CJ13</accession>
<comment type="caution">
    <text evidence="8">The sequence shown here is derived from an EMBL/GenBank/DDBJ whole genome shotgun (WGS) entry which is preliminary data.</text>
</comment>
<keyword evidence="5" id="KW-0067">ATP-binding</keyword>
<dbReference type="Pfam" id="PF13393">
    <property type="entry name" value="tRNA-synt_His"/>
    <property type="match status" value="2"/>
</dbReference>
<comment type="similarity">
    <text evidence="1 5">Belongs to the class-II aminoacyl-tRNA synthetase family.</text>
</comment>
<dbReference type="EMBL" id="PEUM01000013">
    <property type="protein sequence ID" value="PIV25647.1"/>
    <property type="molecule type" value="Genomic_DNA"/>
</dbReference>
<comment type="subunit">
    <text evidence="5">Homodimer.</text>
</comment>
<evidence type="ECO:0000256" key="2">
    <source>
        <dbReference type="ARBA" id="ARBA00022741"/>
    </source>
</evidence>
<organism evidence="8 9">
    <name type="scientific">Candidatus Berkelbacteria bacterium CG03_land_8_20_14_0_80_40_36</name>
    <dbReference type="NCBI Taxonomy" id="1974509"/>
    <lineage>
        <taxon>Bacteria</taxon>
        <taxon>Candidatus Berkelbacteria</taxon>
    </lineage>
</organism>
<dbReference type="InterPro" id="IPR004154">
    <property type="entry name" value="Anticodon-bd"/>
</dbReference>
<dbReference type="Gene3D" id="3.30.930.10">
    <property type="entry name" value="Bira Bifunctional Protein, Domain 2"/>
    <property type="match status" value="1"/>
</dbReference>
<evidence type="ECO:0000313" key="8">
    <source>
        <dbReference type="EMBL" id="PIV25647.1"/>
    </source>
</evidence>
<proteinExistence type="inferred from homology"/>
<evidence type="ECO:0000256" key="5">
    <source>
        <dbReference type="HAMAP-Rule" id="MF_00127"/>
    </source>
</evidence>
<dbReference type="NCBIfam" id="TIGR00442">
    <property type="entry name" value="hisS"/>
    <property type="match status" value="1"/>
</dbReference>
<dbReference type="HAMAP" id="MF_00127">
    <property type="entry name" value="His_tRNA_synth"/>
    <property type="match status" value="1"/>
</dbReference>
<dbReference type="EC" id="6.1.1.21" evidence="5"/>
<dbReference type="InterPro" id="IPR045864">
    <property type="entry name" value="aa-tRNA-synth_II/BPL/LPL"/>
</dbReference>
<gene>
    <name evidence="5" type="primary">hisS</name>
    <name evidence="8" type="ORF">COS38_00490</name>
</gene>
<reference evidence="9" key="1">
    <citation type="submission" date="2017-09" db="EMBL/GenBank/DDBJ databases">
        <title>Depth-based differentiation of microbial function through sediment-hosted aquifers and enrichment of novel symbionts in the deep terrestrial subsurface.</title>
        <authorList>
            <person name="Probst A.J."/>
            <person name="Ladd B."/>
            <person name="Jarett J.K."/>
            <person name="Geller-Mcgrath D.E."/>
            <person name="Sieber C.M.K."/>
            <person name="Emerson J.B."/>
            <person name="Anantharaman K."/>
            <person name="Thomas B.C."/>
            <person name="Malmstrom R."/>
            <person name="Stieglmeier M."/>
            <person name="Klingl A."/>
            <person name="Woyke T."/>
            <person name="Ryan C.M."/>
            <person name="Banfield J.F."/>
        </authorList>
    </citation>
    <scope>NUCLEOTIDE SEQUENCE [LARGE SCALE GENOMIC DNA]</scope>
</reference>
<feature type="binding site" evidence="6">
    <location>
        <position position="269"/>
    </location>
    <ligand>
        <name>L-histidine</name>
        <dbReference type="ChEBI" id="CHEBI:57595"/>
    </ligand>
</feature>
<dbReference type="CDD" id="cd00773">
    <property type="entry name" value="HisRS-like_core"/>
    <property type="match status" value="1"/>
</dbReference>
<dbReference type="PROSITE" id="PS50862">
    <property type="entry name" value="AA_TRNA_LIGASE_II"/>
    <property type="match status" value="1"/>
</dbReference>
<feature type="binding site" evidence="6">
    <location>
        <begin position="273"/>
        <end position="274"/>
    </location>
    <ligand>
        <name>L-histidine</name>
        <dbReference type="ChEBI" id="CHEBI:57595"/>
    </ligand>
</feature>